<sequence>MRNTAINIRDATGKELGMRPEIDDKSTVRVDYVIKEIEKFIYVTGDKPQRNVIESFCSEYQAHQIFRGILNVVKWRKKGVRE</sequence>
<dbReference type="AlphaFoldDB" id="A0A8H3LFM6"/>
<comment type="caution">
    <text evidence="1">The sequence shown here is derived from an EMBL/GenBank/DDBJ whole genome shotgun (WGS) entry which is preliminary data.</text>
</comment>
<gene>
    <name evidence="1" type="ORF">RCL2_001188700</name>
</gene>
<accession>A0A8H3LFM6</accession>
<name>A0A8H3LFM6_9GLOM</name>
<proteinExistence type="predicted"/>
<protein>
    <submittedName>
        <fullName evidence="1">Uncharacterized protein</fullName>
    </submittedName>
</protein>
<evidence type="ECO:0000313" key="1">
    <source>
        <dbReference type="EMBL" id="GES84795.1"/>
    </source>
</evidence>
<evidence type="ECO:0000313" key="2">
    <source>
        <dbReference type="Proteomes" id="UP000615446"/>
    </source>
</evidence>
<reference evidence="1" key="1">
    <citation type="submission" date="2019-10" db="EMBL/GenBank/DDBJ databases">
        <title>Conservation and host-specific expression of non-tandemly repeated heterogenous ribosome RNA gene in arbuscular mycorrhizal fungi.</title>
        <authorList>
            <person name="Maeda T."/>
            <person name="Kobayashi Y."/>
            <person name="Nakagawa T."/>
            <person name="Ezawa T."/>
            <person name="Yamaguchi K."/>
            <person name="Bino T."/>
            <person name="Nishimoto Y."/>
            <person name="Shigenobu S."/>
            <person name="Kawaguchi M."/>
        </authorList>
    </citation>
    <scope>NUCLEOTIDE SEQUENCE</scope>
    <source>
        <strain evidence="1">HR1</strain>
    </source>
</reference>
<dbReference type="EMBL" id="BLAL01000086">
    <property type="protein sequence ID" value="GES84795.1"/>
    <property type="molecule type" value="Genomic_DNA"/>
</dbReference>
<dbReference type="Proteomes" id="UP000615446">
    <property type="component" value="Unassembled WGS sequence"/>
</dbReference>
<organism evidence="1 2">
    <name type="scientific">Rhizophagus clarus</name>
    <dbReference type="NCBI Taxonomy" id="94130"/>
    <lineage>
        <taxon>Eukaryota</taxon>
        <taxon>Fungi</taxon>
        <taxon>Fungi incertae sedis</taxon>
        <taxon>Mucoromycota</taxon>
        <taxon>Glomeromycotina</taxon>
        <taxon>Glomeromycetes</taxon>
        <taxon>Glomerales</taxon>
        <taxon>Glomeraceae</taxon>
        <taxon>Rhizophagus</taxon>
    </lineage>
</organism>